<protein>
    <recommendedName>
        <fullName evidence="5">OmpA-like domain-containing protein</fullName>
    </recommendedName>
</protein>
<dbReference type="PROSITE" id="PS51123">
    <property type="entry name" value="OMPA_2"/>
    <property type="match status" value="1"/>
</dbReference>
<dbReference type="InterPro" id="IPR006665">
    <property type="entry name" value="OmpA-like"/>
</dbReference>
<evidence type="ECO:0000256" key="4">
    <source>
        <dbReference type="PROSITE-ProRule" id="PRU00473"/>
    </source>
</evidence>
<dbReference type="PANTHER" id="PTHR30329">
    <property type="entry name" value="STATOR ELEMENT OF FLAGELLAR MOTOR COMPLEX"/>
    <property type="match status" value="1"/>
</dbReference>
<dbReference type="InterPro" id="IPR050330">
    <property type="entry name" value="Bact_OuterMem_StrucFunc"/>
</dbReference>
<dbReference type="InterPro" id="IPR006664">
    <property type="entry name" value="OMP_bac"/>
</dbReference>
<evidence type="ECO:0000256" key="1">
    <source>
        <dbReference type="ARBA" id="ARBA00004442"/>
    </source>
</evidence>
<dbReference type="EMBL" id="BMHT01000005">
    <property type="protein sequence ID" value="GGF17496.1"/>
    <property type="molecule type" value="Genomic_DNA"/>
</dbReference>
<evidence type="ECO:0000313" key="6">
    <source>
        <dbReference type="EMBL" id="GGF17496.1"/>
    </source>
</evidence>
<dbReference type="InterPro" id="IPR009282">
    <property type="entry name" value="DUF937"/>
</dbReference>
<comment type="caution">
    <text evidence="6">The sequence shown here is derived from an EMBL/GenBank/DDBJ whole genome shotgun (WGS) entry which is preliminary data.</text>
</comment>
<evidence type="ECO:0000256" key="2">
    <source>
        <dbReference type="ARBA" id="ARBA00023136"/>
    </source>
</evidence>
<name>A0ABQ1UI86_9BACT</name>
<dbReference type="Gene3D" id="3.30.1330.60">
    <property type="entry name" value="OmpA-like domain"/>
    <property type="match status" value="1"/>
</dbReference>
<proteinExistence type="predicted"/>
<reference evidence="7" key="1">
    <citation type="journal article" date="2019" name="Int. J. Syst. Evol. Microbiol.">
        <title>The Global Catalogue of Microorganisms (GCM) 10K type strain sequencing project: providing services to taxonomists for standard genome sequencing and annotation.</title>
        <authorList>
            <consortium name="The Broad Institute Genomics Platform"/>
            <consortium name="The Broad Institute Genome Sequencing Center for Infectious Disease"/>
            <person name="Wu L."/>
            <person name="Ma J."/>
        </authorList>
    </citation>
    <scope>NUCLEOTIDE SEQUENCE [LARGE SCALE GENOMIC DNA]</scope>
    <source>
        <strain evidence="7">CGMCC 1.15197</strain>
    </source>
</reference>
<organism evidence="6 7">
    <name type="scientific">Hymenobacter cavernae</name>
    <dbReference type="NCBI Taxonomy" id="2044852"/>
    <lineage>
        <taxon>Bacteria</taxon>
        <taxon>Pseudomonadati</taxon>
        <taxon>Bacteroidota</taxon>
        <taxon>Cytophagia</taxon>
        <taxon>Cytophagales</taxon>
        <taxon>Hymenobacteraceae</taxon>
        <taxon>Hymenobacter</taxon>
    </lineage>
</organism>
<gene>
    <name evidence="6" type="ORF">GCM10011383_31140</name>
</gene>
<sequence length="442" mass="47781">MYYYPLKELIVTFMIMTQSLLEEIKGFILRNELTHIGDLANEQELGVRSALRRVVPLTVSSLVELAERVGGREVVWGMAREASKANVLSNPRHALEHDAAVDANRGVNLIRSLLDDRYQGAVRSIAVASGIQTTAVADLINVVVPVALGMLGEQVAEHNWDADGLSQWLQSQREQHPAQPVAAAPMVAAIPSLEMPRSPAAGLVQTADNSSRWLWAALVVAAAVIGYLIGYKPGAVEAPGSAALAGVEGLATPANAGRREDDNRVNASATVRGHYDQASGNYIYDTGLPLVLKLSNGTKQIVGANSTENKLYQFLSDPNMQVDSVNRTKGWIGFDRVYFDPYKTTLTGESLVQLQNVAEILKVFPKAKIKIGGYTDTRGDAVKNLKLSEDRAKMAMATLINLGIATARIEAKGYGDKHGIASNDTEDGRALNRRISLRVTSK</sequence>
<keyword evidence="3" id="KW-0998">Cell outer membrane</keyword>
<dbReference type="PRINTS" id="PR01021">
    <property type="entry name" value="OMPADOMAIN"/>
</dbReference>
<evidence type="ECO:0000313" key="7">
    <source>
        <dbReference type="Proteomes" id="UP000632273"/>
    </source>
</evidence>
<accession>A0ABQ1UI86</accession>
<evidence type="ECO:0000259" key="5">
    <source>
        <dbReference type="PROSITE" id="PS51123"/>
    </source>
</evidence>
<comment type="subcellular location">
    <subcellularLocation>
        <location evidence="1">Cell outer membrane</location>
    </subcellularLocation>
</comment>
<keyword evidence="2 4" id="KW-0472">Membrane</keyword>
<keyword evidence="7" id="KW-1185">Reference proteome</keyword>
<dbReference type="Proteomes" id="UP000632273">
    <property type="component" value="Unassembled WGS sequence"/>
</dbReference>
<dbReference type="Pfam" id="PF06078">
    <property type="entry name" value="DUF937"/>
    <property type="match status" value="1"/>
</dbReference>
<dbReference type="CDD" id="cd07185">
    <property type="entry name" value="OmpA_C-like"/>
    <property type="match status" value="1"/>
</dbReference>
<dbReference type="InterPro" id="IPR036737">
    <property type="entry name" value="OmpA-like_sf"/>
</dbReference>
<dbReference type="PANTHER" id="PTHR30329:SF21">
    <property type="entry name" value="LIPOPROTEIN YIAD-RELATED"/>
    <property type="match status" value="1"/>
</dbReference>
<dbReference type="SUPFAM" id="SSF103088">
    <property type="entry name" value="OmpA-like"/>
    <property type="match status" value="1"/>
</dbReference>
<evidence type="ECO:0000256" key="3">
    <source>
        <dbReference type="ARBA" id="ARBA00023237"/>
    </source>
</evidence>
<dbReference type="Pfam" id="PF00691">
    <property type="entry name" value="OmpA"/>
    <property type="match status" value="1"/>
</dbReference>
<feature type="domain" description="OmpA-like" evidence="5">
    <location>
        <begin position="327"/>
        <end position="442"/>
    </location>
</feature>